<comment type="caution">
    <text evidence="2">The sequence shown here is derived from an EMBL/GenBank/DDBJ whole genome shotgun (WGS) entry which is preliminary data.</text>
</comment>
<proteinExistence type="predicted"/>
<evidence type="ECO:0000313" key="2">
    <source>
        <dbReference type="EMBL" id="CAG8438893.1"/>
    </source>
</evidence>
<reference evidence="2" key="1">
    <citation type="submission" date="2021-06" db="EMBL/GenBank/DDBJ databases">
        <authorList>
            <person name="Kallberg Y."/>
            <person name="Tangrot J."/>
            <person name="Rosling A."/>
        </authorList>
    </citation>
    <scope>NUCLEOTIDE SEQUENCE</scope>
    <source>
        <strain evidence="2">MT106</strain>
    </source>
</reference>
<keyword evidence="3" id="KW-1185">Reference proteome</keyword>
<sequence>MSIYENESNNLVVVKDERPKKPQKTSIDLNSKNNFLLTTTTNNLTNIGHNNDDNKECKKITINELPNELLSMIIHNLSSNNTSNDNSARHLWSLRRVSHRFKYIIHQVVYEKVKYLLTHSAPTTLQLFLCQITGCAITYSDPIRVHVTGYNKETGEVMLGCQRSRHFLRVNKKTKLFLAVRKKTPVIMPKNKNNGKNGINSENLTFRNEECKEPLRDGKHAIHKENSFKVEYELVRNCSSNARESFEKSFLVLSVIVTPILILETVISK</sequence>
<dbReference type="InterPro" id="IPR001810">
    <property type="entry name" value="F-box_dom"/>
</dbReference>
<name>A0A9N8V5I4_9GLOM</name>
<gene>
    <name evidence="2" type="ORF">AGERDE_LOCUS899</name>
</gene>
<feature type="domain" description="F-box" evidence="1">
    <location>
        <begin position="59"/>
        <end position="113"/>
    </location>
</feature>
<evidence type="ECO:0000313" key="3">
    <source>
        <dbReference type="Proteomes" id="UP000789831"/>
    </source>
</evidence>
<dbReference type="EMBL" id="CAJVPL010000052">
    <property type="protein sequence ID" value="CAG8438893.1"/>
    <property type="molecule type" value="Genomic_DNA"/>
</dbReference>
<dbReference type="OrthoDB" id="9973021at2759"/>
<protein>
    <submittedName>
        <fullName evidence="2">8598_t:CDS:1</fullName>
    </submittedName>
</protein>
<dbReference type="Proteomes" id="UP000789831">
    <property type="component" value="Unassembled WGS sequence"/>
</dbReference>
<organism evidence="2 3">
    <name type="scientific">Ambispora gerdemannii</name>
    <dbReference type="NCBI Taxonomy" id="144530"/>
    <lineage>
        <taxon>Eukaryota</taxon>
        <taxon>Fungi</taxon>
        <taxon>Fungi incertae sedis</taxon>
        <taxon>Mucoromycota</taxon>
        <taxon>Glomeromycotina</taxon>
        <taxon>Glomeromycetes</taxon>
        <taxon>Archaeosporales</taxon>
        <taxon>Ambisporaceae</taxon>
        <taxon>Ambispora</taxon>
    </lineage>
</organism>
<dbReference type="PROSITE" id="PS50181">
    <property type="entry name" value="FBOX"/>
    <property type="match status" value="1"/>
</dbReference>
<evidence type="ECO:0000259" key="1">
    <source>
        <dbReference type="PROSITE" id="PS50181"/>
    </source>
</evidence>
<accession>A0A9N8V5I4</accession>
<dbReference type="AlphaFoldDB" id="A0A9N8V5I4"/>